<dbReference type="AlphaFoldDB" id="A0A343LDR6"/>
<evidence type="ECO:0000313" key="2">
    <source>
        <dbReference type="EMBL" id="ATN42491.1"/>
    </source>
</evidence>
<sequence>MFYFGVMLFFKFKKHVLMMLLTLEILVLVSLMLIWNILVMFNYDMIMFVYFLIILVCEAVMGLIVFMFFIRSHGSDYMKISSLFLC</sequence>
<feature type="transmembrane region" description="Helical" evidence="1">
    <location>
        <begin position="47"/>
        <end position="70"/>
    </location>
</feature>
<feature type="transmembrane region" description="Helical" evidence="1">
    <location>
        <begin position="16"/>
        <end position="41"/>
    </location>
</feature>
<keyword evidence="1" id="KW-0812">Transmembrane</keyword>
<keyword evidence="1" id="KW-0472">Membrane</keyword>
<organism evidence="2">
    <name type="scientific">Calophya schini</name>
    <dbReference type="NCBI Taxonomy" id="121824"/>
    <lineage>
        <taxon>Eukaryota</taxon>
        <taxon>Metazoa</taxon>
        <taxon>Ecdysozoa</taxon>
        <taxon>Arthropoda</taxon>
        <taxon>Hexapoda</taxon>
        <taxon>Insecta</taxon>
        <taxon>Pterygota</taxon>
        <taxon>Neoptera</taxon>
        <taxon>Paraneoptera</taxon>
        <taxon>Hemiptera</taxon>
        <taxon>Sternorrhyncha</taxon>
        <taxon>Psylloidea</taxon>
        <taxon>Calophyidae</taxon>
        <taxon>Calophya</taxon>
    </lineage>
</organism>
<dbReference type="EMBL" id="MF431591">
    <property type="protein sequence ID" value="ATN42491.1"/>
    <property type="molecule type" value="Genomic_DNA"/>
</dbReference>
<name>A0A343LDR6_9HEMI</name>
<gene>
    <name evidence="2" type="primary">nad4l</name>
</gene>
<protein>
    <submittedName>
        <fullName evidence="2">NADH dehydrogenase subunit 4L</fullName>
    </submittedName>
</protein>
<dbReference type="Gene3D" id="1.10.287.3510">
    <property type="match status" value="1"/>
</dbReference>
<reference evidence="2" key="1">
    <citation type="submission" date="2017-07" db="EMBL/GenBank/DDBJ databases">
        <authorList>
            <person name="Sun Z.S."/>
            <person name="Albrecht U."/>
            <person name="Echele G."/>
            <person name="Lee C.C."/>
        </authorList>
    </citation>
    <scope>NUCLEOTIDE SEQUENCE</scope>
</reference>
<keyword evidence="2" id="KW-0496">Mitochondrion</keyword>
<geneLocation type="mitochondrion" evidence="2"/>
<keyword evidence="1" id="KW-1133">Transmembrane helix</keyword>
<evidence type="ECO:0000256" key="1">
    <source>
        <dbReference type="SAM" id="Phobius"/>
    </source>
</evidence>
<accession>A0A343LDR6</accession>
<proteinExistence type="predicted"/>